<keyword evidence="3" id="KW-1003">Cell membrane</keyword>
<feature type="domain" description="Peptidase M48" evidence="14">
    <location>
        <begin position="70"/>
        <end position="159"/>
    </location>
</feature>
<feature type="transmembrane region" description="Helical" evidence="13">
    <location>
        <begin position="264"/>
        <end position="285"/>
    </location>
</feature>
<keyword evidence="10" id="KW-0482">Metalloprotease</keyword>
<dbReference type="OrthoDB" id="9810445at2"/>
<evidence type="ECO:0000256" key="6">
    <source>
        <dbReference type="ARBA" id="ARBA00022723"/>
    </source>
</evidence>
<evidence type="ECO:0000256" key="5">
    <source>
        <dbReference type="ARBA" id="ARBA00022692"/>
    </source>
</evidence>
<keyword evidence="9 13" id="KW-1133">Transmembrane helix</keyword>
<keyword evidence="12" id="KW-0040">ANK repeat</keyword>
<dbReference type="GO" id="GO:0046872">
    <property type="term" value="F:metal ion binding"/>
    <property type="evidence" value="ECO:0007669"/>
    <property type="project" value="UniProtKB-KW"/>
</dbReference>
<dbReference type="Pfam" id="PF01435">
    <property type="entry name" value="Peptidase_M48"/>
    <property type="match status" value="1"/>
</dbReference>
<evidence type="ECO:0000256" key="2">
    <source>
        <dbReference type="ARBA" id="ARBA00004651"/>
    </source>
</evidence>
<dbReference type="Proteomes" id="UP000448943">
    <property type="component" value="Unassembled WGS sequence"/>
</dbReference>
<dbReference type="PANTHER" id="PTHR43221">
    <property type="entry name" value="PROTEASE HTPX"/>
    <property type="match status" value="1"/>
</dbReference>
<dbReference type="EMBL" id="SIJB01000047">
    <property type="protein sequence ID" value="NBI30962.1"/>
    <property type="molecule type" value="Genomic_DNA"/>
</dbReference>
<evidence type="ECO:0000313" key="16">
    <source>
        <dbReference type="Proteomes" id="UP000448943"/>
    </source>
</evidence>
<dbReference type="SUPFAM" id="SSF48403">
    <property type="entry name" value="Ankyrin repeat"/>
    <property type="match status" value="1"/>
</dbReference>
<feature type="repeat" description="ANK" evidence="12">
    <location>
        <begin position="404"/>
        <end position="436"/>
    </location>
</feature>
<dbReference type="InterPro" id="IPR050083">
    <property type="entry name" value="HtpX_protease"/>
</dbReference>
<dbReference type="SMART" id="SM00248">
    <property type="entry name" value="ANK"/>
    <property type="match status" value="4"/>
</dbReference>
<keyword evidence="11 13" id="KW-0472">Membrane</keyword>
<dbReference type="InterPro" id="IPR001915">
    <property type="entry name" value="Peptidase_M48"/>
</dbReference>
<feature type="repeat" description="ANK" evidence="12">
    <location>
        <begin position="298"/>
        <end position="331"/>
    </location>
</feature>
<evidence type="ECO:0000256" key="1">
    <source>
        <dbReference type="ARBA" id="ARBA00001947"/>
    </source>
</evidence>
<protein>
    <recommendedName>
        <fullName evidence="14">Peptidase M48 domain-containing protein</fullName>
    </recommendedName>
</protein>
<evidence type="ECO:0000256" key="4">
    <source>
        <dbReference type="ARBA" id="ARBA00022670"/>
    </source>
</evidence>
<keyword evidence="5 13" id="KW-0812">Transmembrane</keyword>
<feature type="transmembrane region" description="Helical" evidence="13">
    <location>
        <begin position="16"/>
        <end position="49"/>
    </location>
</feature>
<organism evidence="15 16">
    <name type="scientific">Chengkuizengella marina</name>
    <dbReference type="NCBI Taxonomy" id="2507566"/>
    <lineage>
        <taxon>Bacteria</taxon>
        <taxon>Bacillati</taxon>
        <taxon>Bacillota</taxon>
        <taxon>Bacilli</taxon>
        <taxon>Bacillales</taxon>
        <taxon>Paenibacillaceae</taxon>
        <taxon>Chengkuizengella</taxon>
    </lineage>
</organism>
<reference evidence="15 16" key="1">
    <citation type="submission" date="2019-01" db="EMBL/GenBank/DDBJ databases">
        <title>Chengkuizengella sp. nov., isolated from deep-sea sediment of East Pacific Ocean.</title>
        <authorList>
            <person name="Yang J."/>
            <person name="Lai Q."/>
            <person name="Shao Z."/>
        </authorList>
    </citation>
    <scope>NUCLEOTIDE SEQUENCE [LARGE SCALE GENOMIC DNA]</scope>
    <source>
        <strain evidence="15 16">YPA3-1-1</strain>
    </source>
</reference>
<evidence type="ECO:0000256" key="3">
    <source>
        <dbReference type="ARBA" id="ARBA00022475"/>
    </source>
</evidence>
<dbReference type="PROSITE" id="PS50088">
    <property type="entry name" value="ANK_REPEAT"/>
    <property type="match status" value="2"/>
</dbReference>
<dbReference type="Gene3D" id="1.25.40.20">
    <property type="entry name" value="Ankyrin repeat-containing domain"/>
    <property type="match status" value="1"/>
</dbReference>
<evidence type="ECO:0000256" key="7">
    <source>
        <dbReference type="ARBA" id="ARBA00022801"/>
    </source>
</evidence>
<evidence type="ECO:0000256" key="11">
    <source>
        <dbReference type="ARBA" id="ARBA00023136"/>
    </source>
</evidence>
<dbReference type="RefSeq" id="WP_160647770.1">
    <property type="nucleotide sequence ID" value="NZ_SIJB01000047.1"/>
</dbReference>
<comment type="caution">
    <text evidence="15">The sequence shown here is derived from an EMBL/GenBank/DDBJ whole genome shotgun (WGS) entry which is preliminary data.</text>
</comment>
<dbReference type="GO" id="GO:0004222">
    <property type="term" value="F:metalloendopeptidase activity"/>
    <property type="evidence" value="ECO:0007669"/>
    <property type="project" value="InterPro"/>
</dbReference>
<proteinExistence type="predicted"/>
<keyword evidence="4" id="KW-0645">Protease</keyword>
<keyword evidence="16" id="KW-1185">Reference proteome</keyword>
<comment type="subcellular location">
    <subcellularLocation>
        <location evidence="2">Cell membrane</location>
        <topology evidence="2">Multi-pass membrane protein</topology>
    </subcellularLocation>
</comment>
<accession>A0A6N9Q7Y6</accession>
<name>A0A6N9Q7Y6_9BACL</name>
<keyword evidence="7" id="KW-0378">Hydrolase</keyword>
<gene>
    <name evidence="15" type="ORF">ERL59_18585</name>
</gene>
<dbReference type="PANTHER" id="PTHR43221:SF1">
    <property type="entry name" value="PROTEASE HTPX"/>
    <property type="match status" value="1"/>
</dbReference>
<evidence type="ECO:0000259" key="14">
    <source>
        <dbReference type="Pfam" id="PF01435"/>
    </source>
</evidence>
<dbReference type="CDD" id="cd07325">
    <property type="entry name" value="M48_Ste24p_like"/>
    <property type="match status" value="1"/>
</dbReference>
<sequence length="463" mass="52654">MTAFNNRELIEKSEKVYFFVAAFISICLYIVLFFSFVFIPIIVGLFLFMMFAHWLNLAMIRNNGVKIGAQQFPELYDIAAELCSKMGIKTVPEIYIMESSGILNAFATRYFGRNMVVMYSEIVELIEKEEHDELRFIIAHELAHIQRSHISKDLLIMGAKFIPFLSSAYSRACEYTCDRFAAHYTNHYNAAKNGLTILAVGKKLYRTVNHESFLKQISEDRGFFTWLSEKLSTHPTLPKRIHSIADFLGKDDSDVVHLKKSNPYFWIMVSTTVLVLSIIFLTSLVKSSMWENLMYKLDGTTPLIYAIEENDISKIEHILQDQSIDVNELDQNGLPALAHVLYNVDISSNNQIIKLILEAGGDPNFRLEEDYNQTLFMDAIGIVDTETLALFISSGADLETTDLDGWTPLLYAIYIGELDKITFLLESGASIQVEDRIGVSILEFAEEYGNEEVINVLQMYGAS</sequence>
<evidence type="ECO:0000256" key="8">
    <source>
        <dbReference type="ARBA" id="ARBA00022833"/>
    </source>
</evidence>
<dbReference type="AlphaFoldDB" id="A0A6N9Q7Y6"/>
<evidence type="ECO:0000256" key="10">
    <source>
        <dbReference type="ARBA" id="ARBA00023049"/>
    </source>
</evidence>
<evidence type="ECO:0000256" key="9">
    <source>
        <dbReference type="ARBA" id="ARBA00022989"/>
    </source>
</evidence>
<comment type="cofactor">
    <cofactor evidence="1">
        <name>Zn(2+)</name>
        <dbReference type="ChEBI" id="CHEBI:29105"/>
    </cofactor>
</comment>
<keyword evidence="8" id="KW-0862">Zinc</keyword>
<dbReference type="Pfam" id="PF12796">
    <property type="entry name" value="Ank_2"/>
    <property type="match status" value="1"/>
</dbReference>
<evidence type="ECO:0000313" key="15">
    <source>
        <dbReference type="EMBL" id="NBI30962.1"/>
    </source>
</evidence>
<dbReference type="InterPro" id="IPR002110">
    <property type="entry name" value="Ankyrin_rpt"/>
</dbReference>
<dbReference type="GO" id="GO:0006508">
    <property type="term" value="P:proteolysis"/>
    <property type="evidence" value="ECO:0007669"/>
    <property type="project" value="UniProtKB-KW"/>
</dbReference>
<dbReference type="PROSITE" id="PS50297">
    <property type="entry name" value="ANK_REP_REGION"/>
    <property type="match status" value="1"/>
</dbReference>
<evidence type="ECO:0000256" key="12">
    <source>
        <dbReference type="PROSITE-ProRule" id="PRU00023"/>
    </source>
</evidence>
<dbReference type="InterPro" id="IPR036770">
    <property type="entry name" value="Ankyrin_rpt-contain_sf"/>
</dbReference>
<dbReference type="GO" id="GO:0005886">
    <property type="term" value="C:plasma membrane"/>
    <property type="evidence" value="ECO:0007669"/>
    <property type="project" value="UniProtKB-SubCell"/>
</dbReference>
<dbReference type="Gene3D" id="3.30.2010.10">
    <property type="entry name" value="Metalloproteases ('zincins'), catalytic domain"/>
    <property type="match status" value="1"/>
</dbReference>
<keyword evidence="6" id="KW-0479">Metal-binding</keyword>
<evidence type="ECO:0000256" key="13">
    <source>
        <dbReference type="SAM" id="Phobius"/>
    </source>
</evidence>